<sequence length="389" mass="41907">MISEYDFVVIGGGIAGVSVAAQLSEKSSVRLLEMEDQPGYHSTGRSAALFIESYGNNMVRALTRASRKAFYNPPENFTAVQLVKPRQILITASPGKAELLDTFKETLEADDIVEYKSPEEAAALCPILKAEKFAGALLNSTPADIEVHELQQAYLRILKKNDGVISLQSHILDIQRDQGGWAITMPTNEVIRTSMVINAAGAWAGELGMKVGAFDIGLHPLKRSACLVNAPTGFDINAWPMVADVEEEFYIKPDAGMLLISPSDETLTKPCDAQPDELDIAIAIDRIEQVTTLQIRRIAHKWAGLRSFVADSSPVVGFDPIQPGFFWLAALGGFGVQTAPALSKVAASLAQGNPLDSELLDFGIDVASIAPGRTYQPLSDTPTIGVARL</sequence>
<dbReference type="SUPFAM" id="SSF51905">
    <property type="entry name" value="FAD/NAD(P)-binding domain"/>
    <property type="match status" value="1"/>
</dbReference>
<dbReference type="Gene3D" id="3.50.50.60">
    <property type="entry name" value="FAD/NAD(P)-binding domain"/>
    <property type="match status" value="1"/>
</dbReference>
<dbReference type="PANTHER" id="PTHR13847">
    <property type="entry name" value="SARCOSINE DEHYDROGENASE-RELATED"/>
    <property type="match status" value="1"/>
</dbReference>
<proteinExistence type="predicted"/>
<protein>
    <submittedName>
        <fullName evidence="3">NAD(P)/FAD-dependent oxidoreductase</fullName>
        <ecNumber evidence="3">1.-.-.-</ecNumber>
    </submittedName>
</protein>
<feature type="domain" description="FAD dependent oxidoreductase" evidence="2">
    <location>
        <begin position="6"/>
        <end position="349"/>
    </location>
</feature>
<dbReference type="InterPro" id="IPR036188">
    <property type="entry name" value="FAD/NAD-bd_sf"/>
</dbReference>
<evidence type="ECO:0000313" key="3">
    <source>
        <dbReference type="EMBL" id="MFC3052321.1"/>
    </source>
</evidence>
<dbReference type="Gene3D" id="3.30.9.10">
    <property type="entry name" value="D-Amino Acid Oxidase, subunit A, domain 2"/>
    <property type="match status" value="1"/>
</dbReference>
<comment type="caution">
    <text evidence="3">The sequence shown here is derived from an EMBL/GenBank/DDBJ whole genome shotgun (WGS) entry which is preliminary data.</text>
</comment>
<evidence type="ECO:0000259" key="2">
    <source>
        <dbReference type="Pfam" id="PF01266"/>
    </source>
</evidence>
<dbReference type="InterPro" id="IPR006076">
    <property type="entry name" value="FAD-dep_OxRdtase"/>
</dbReference>
<name>A0ABV7D5W6_9PROT</name>
<dbReference type="GO" id="GO:0016491">
    <property type="term" value="F:oxidoreductase activity"/>
    <property type="evidence" value="ECO:0007669"/>
    <property type="project" value="UniProtKB-KW"/>
</dbReference>
<dbReference type="EC" id="1.-.-.-" evidence="3"/>
<dbReference type="Pfam" id="PF01266">
    <property type="entry name" value="DAO"/>
    <property type="match status" value="1"/>
</dbReference>
<dbReference type="RefSeq" id="WP_194214012.1">
    <property type="nucleotide sequence ID" value="NZ_CP061205.1"/>
</dbReference>
<evidence type="ECO:0000256" key="1">
    <source>
        <dbReference type="ARBA" id="ARBA00023002"/>
    </source>
</evidence>
<reference evidence="4" key="1">
    <citation type="journal article" date="2019" name="Int. J. Syst. Evol. Microbiol.">
        <title>The Global Catalogue of Microorganisms (GCM) 10K type strain sequencing project: providing services to taxonomists for standard genome sequencing and annotation.</title>
        <authorList>
            <consortium name="The Broad Institute Genomics Platform"/>
            <consortium name="The Broad Institute Genome Sequencing Center for Infectious Disease"/>
            <person name="Wu L."/>
            <person name="Ma J."/>
        </authorList>
    </citation>
    <scope>NUCLEOTIDE SEQUENCE [LARGE SCALE GENOMIC DNA]</scope>
    <source>
        <strain evidence="4">KCTC 62164</strain>
    </source>
</reference>
<gene>
    <name evidence="3" type="ORF">ACFOKA_10435</name>
</gene>
<keyword evidence="1 3" id="KW-0560">Oxidoreductase</keyword>
<accession>A0ABV7D5W6</accession>
<keyword evidence="4" id="KW-1185">Reference proteome</keyword>
<organism evidence="3 4">
    <name type="scientific">Kordiimonas pumila</name>
    <dbReference type="NCBI Taxonomy" id="2161677"/>
    <lineage>
        <taxon>Bacteria</taxon>
        <taxon>Pseudomonadati</taxon>
        <taxon>Pseudomonadota</taxon>
        <taxon>Alphaproteobacteria</taxon>
        <taxon>Kordiimonadales</taxon>
        <taxon>Kordiimonadaceae</taxon>
        <taxon>Kordiimonas</taxon>
    </lineage>
</organism>
<evidence type="ECO:0000313" key="4">
    <source>
        <dbReference type="Proteomes" id="UP001595444"/>
    </source>
</evidence>
<dbReference type="Proteomes" id="UP001595444">
    <property type="component" value="Unassembled WGS sequence"/>
</dbReference>
<dbReference type="PANTHER" id="PTHR13847:SF287">
    <property type="entry name" value="FAD-DEPENDENT OXIDOREDUCTASE DOMAIN-CONTAINING PROTEIN 1"/>
    <property type="match status" value="1"/>
</dbReference>
<dbReference type="EMBL" id="JBHRSL010000010">
    <property type="protein sequence ID" value="MFC3052321.1"/>
    <property type="molecule type" value="Genomic_DNA"/>
</dbReference>